<comment type="caution">
    <text evidence="1">The sequence shown here is derived from an EMBL/GenBank/DDBJ whole genome shotgun (WGS) entry which is preliminary data.</text>
</comment>
<feature type="non-terminal residue" evidence="1">
    <location>
        <position position="1"/>
    </location>
</feature>
<dbReference type="EMBL" id="AZLZ01002621">
    <property type="protein sequence ID" value="ETJ14333.1"/>
    <property type="molecule type" value="Genomic_DNA"/>
</dbReference>
<evidence type="ECO:0000313" key="1">
    <source>
        <dbReference type="EMBL" id="ETJ14333.1"/>
    </source>
</evidence>
<proteinExistence type="predicted"/>
<organism evidence="1 2">
    <name type="scientific">Escherichia coli DORA_A_5_14_21</name>
    <dbReference type="NCBI Taxonomy" id="1403943"/>
    <lineage>
        <taxon>Bacteria</taxon>
        <taxon>Pseudomonadati</taxon>
        <taxon>Pseudomonadota</taxon>
        <taxon>Gammaproteobacteria</taxon>
        <taxon>Enterobacterales</taxon>
        <taxon>Enterobacteriaceae</taxon>
        <taxon>Escherichia</taxon>
    </lineage>
</organism>
<evidence type="ECO:0000313" key="2">
    <source>
        <dbReference type="Proteomes" id="UP000018853"/>
    </source>
</evidence>
<dbReference type="AlphaFoldDB" id="W1W842"/>
<reference evidence="1 2" key="1">
    <citation type="submission" date="2013-12" db="EMBL/GenBank/DDBJ databases">
        <title>A Varibaculum cambriense genome reconstructed from a premature infant gut community with otherwise low bacterial novelty that shifts toward anaerobic metabolism during the third week of life.</title>
        <authorList>
            <person name="Brown C.T."/>
            <person name="Sharon I."/>
            <person name="Thomas B.C."/>
            <person name="Castelle C.J."/>
            <person name="Morowitz M.J."/>
            <person name="Banfield J.F."/>
        </authorList>
    </citation>
    <scope>NUCLEOTIDE SEQUENCE [LARGE SCALE GENOMIC DNA]</scope>
    <source>
        <strain evidence="2">DORA_A_5_14_21</strain>
    </source>
</reference>
<sequence>YRMLFRMGLQMMVADWEPSLLEQLEQKFTAEQ</sequence>
<gene>
    <name evidence="1" type="ORF">Q609_ECAC02621G0001</name>
</gene>
<dbReference type="Proteomes" id="UP000018853">
    <property type="component" value="Unassembled WGS sequence"/>
</dbReference>
<protein>
    <submittedName>
        <fullName evidence="1">Type VI secretion-associated protein, VC_A0119 family</fullName>
    </submittedName>
</protein>
<accession>W1W842</accession>
<name>W1W842_ECOLX</name>